<dbReference type="AlphaFoldDB" id="A0A5D0MLY7"/>
<protein>
    <submittedName>
        <fullName evidence="2">Prepilin-type N-terminal cleavage/methylation domain-containing protein</fullName>
    </submittedName>
</protein>
<dbReference type="RefSeq" id="WP_303701874.1">
    <property type="nucleotide sequence ID" value="NZ_VSIV01000307.1"/>
</dbReference>
<dbReference type="InterPro" id="IPR012902">
    <property type="entry name" value="N_methyl_site"/>
</dbReference>
<evidence type="ECO:0000313" key="3">
    <source>
        <dbReference type="Proteomes" id="UP000323337"/>
    </source>
</evidence>
<dbReference type="InterPro" id="IPR045584">
    <property type="entry name" value="Pilin-like"/>
</dbReference>
<sequence>MTKKGVTLIELLVAIAILGILLAIAVPNYSEWREKNSIENDVHKMYGLLSELRTKAFTEKMSVDFSFNGTNDVLTASYDNNSANVNLQNEFEFVGSDVSIDTRGTYSGSSIKPVAGSTISQVDCISVNDTRIATGKWKSGGCEHE</sequence>
<accession>A0A5D0MLY7</accession>
<organism evidence="2 3">
    <name type="scientific">Flexistipes sinusarabici</name>
    <dbReference type="NCBI Taxonomy" id="2352"/>
    <lineage>
        <taxon>Bacteria</taxon>
        <taxon>Pseudomonadati</taxon>
        <taxon>Deferribacterota</taxon>
        <taxon>Deferribacteres</taxon>
        <taxon>Deferribacterales</taxon>
        <taxon>Flexistipitaceae</taxon>
        <taxon>Flexistipes</taxon>
    </lineage>
</organism>
<dbReference type="Proteomes" id="UP000323337">
    <property type="component" value="Unassembled WGS sequence"/>
</dbReference>
<dbReference type="PROSITE" id="PS00409">
    <property type="entry name" value="PROKAR_NTER_METHYL"/>
    <property type="match status" value="1"/>
</dbReference>
<keyword evidence="1" id="KW-0472">Membrane</keyword>
<keyword evidence="1" id="KW-1133">Transmembrane helix</keyword>
<keyword evidence="1" id="KW-0812">Transmembrane</keyword>
<reference evidence="2 3" key="1">
    <citation type="submission" date="2019-08" db="EMBL/GenBank/DDBJ databases">
        <title>Genomic characterization of a novel candidate phylum (ARYD3) from a high temperature, high salinity tertiary oil reservoir in north central Oklahoma, USA.</title>
        <authorList>
            <person name="Youssef N.H."/>
            <person name="Yadav A."/>
            <person name="Elshahed M.S."/>
        </authorList>
    </citation>
    <scope>NUCLEOTIDE SEQUENCE [LARGE SCALE GENOMIC DNA]</scope>
    <source>
        <strain evidence="2">ARYD1</strain>
    </source>
</reference>
<comment type="caution">
    <text evidence="2">The sequence shown here is derived from an EMBL/GenBank/DDBJ whole genome shotgun (WGS) entry which is preliminary data.</text>
</comment>
<dbReference type="Pfam" id="PF07963">
    <property type="entry name" value="N_methyl"/>
    <property type="match status" value="1"/>
</dbReference>
<evidence type="ECO:0000313" key="2">
    <source>
        <dbReference type="EMBL" id="TYB32623.1"/>
    </source>
</evidence>
<name>A0A5D0MLY7_FLESI</name>
<evidence type="ECO:0000256" key="1">
    <source>
        <dbReference type="SAM" id="Phobius"/>
    </source>
</evidence>
<feature type="transmembrane region" description="Helical" evidence="1">
    <location>
        <begin position="6"/>
        <end position="26"/>
    </location>
</feature>
<dbReference type="NCBIfam" id="TIGR02532">
    <property type="entry name" value="IV_pilin_GFxxxE"/>
    <property type="match status" value="1"/>
</dbReference>
<dbReference type="SUPFAM" id="SSF54523">
    <property type="entry name" value="Pili subunits"/>
    <property type="match status" value="1"/>
</dbReference>
<dbReference type="EMBL" id="VSIV01000307">
    <property type="protein sequence ID" value="TYB32623.1"/>
    <property type="molecule type" value="Genomic_DNA"/>
</dbReference>
<dbReference type="Gene3D" id="3.30.700.10">
    <property type="entry name" value="Glycoprotein, Type 4 Pilin"/>
    <property type="match status" value="1"/>
</dbReference>
<proteinExistence type="predicted"/>
<gene>
    <name evidence="2" type="ORF">FXF49_10620</name>
</gene>